<dbReference type="EMBL" id="OBMQ01000006">
    <property type="protein sequence ID" value="SOC11606.1"/>
    <property type="molecule type" value="Genomic_DNA"/>
</dbReference>
<sequence>MKKVFMWKWLFYFVGLAIMSLGISLIIEGKALGVSPWDVLHVGLYKQIGLSVGSWTIITGLIIVSITTIYLKEWPKIATWLNMLLIGSFVDLFTWILPNSKSLPLDVFYFLSGLFVMSIGCAMYISPRLGAGPRDTVMMILVEKFGGSIRMARFLTETIVAILGYLLGGPIGIGTVIIALFTGYIIQPALPFFEKLLAKRIANEENESIITNQNSKELVKES</sequence>
<proteinExistence type="predicted"/>
<protein>
    <recommendedName>
        <fullName evidence="4">Membrane protein YczE</fullName>
    </recommendedName>
</protein>
<keyword evidence="3" id="KW-1185">Reference proteome</keyword>
<accession>A0A285SY51</accession>
<name>A0A285SY51_9BACL</name>
<gene>
    <name evidence="2" type="ORF">SAMN05880501_106229</name>
</gene>
<feature type="transmembrane region" description="Helical" evidence="1">
    <location>
        <begin position="9"/>
        <end position="27"/>
    </location>
</feature>
<dbReference type="RefSeq" id="WP_097073711.1">
    <property type="nucleotide sequence ID" value="NZ_OBMQ01000006.1"/>
</dbReference>
<evidence type="ECO:0008006" key="4">
    <source>
        <dbReference type="Google" id="ProtNLM"/>
    </source>
</evidence>
<dbReference type="PANTHER" id="PTHR40078">
    <property type="entry name" value="INTEGRAL MEMBRANE PROTEIN-RELATED"/>
    <property type="match status" value="1"/>
</dbReference>
<reference evidence="3" key="1">
    <citation type="submission" date="2017-08" db="EMBL/GenBank/DDBJ databases">
        <authorList>
            <person name="Varghese N."/>
            <person name="Submissions S."/>
        </authorList>
    </citation>
    <scope>NUCLEOTIDE SEQUENCE [LARGE SCALE GENOMIC DNA]</scope>
    <source>
        <strain evidence="3">JC22</strain>
    </source>
</reference>
<feature type="transmembrane region" description="Helical" evidence="1">
    <location>
        <begin position="47"/>
        <end position="70"/>
    </location>
</feature>
<feature type="transmembrane region" description="Helical" evidence="1">
    <location>
        <begin position="159"/>
        <end position="186"/>
    </location>
</feature>
<dbReference type="InterPro" id="IPR038750">
    <property type="entry name" value="YczE/YyaS-like"/>
</dbReference>
<keyword evidence="1" id="KW-1133">Transmembrane helix</keyword>
<keyword evidence="1" id="KW-0812">Transmembrane</keyword>
<evidence type="ECO:0000313" key="3">
    <source>
        <dbReference type="Proteomes" id="UP000219636"/>
    </source>
</evidence>
<dbReference type="AlphaFoldDB" id="A0A285SY51"/>
<feature type="transmembrane region" description="Helical" evidence="1">
    <location>
        <begin position="77"/>
        <end position="96"/>
    </location>
</feature>
<feature type="transmembrane region" description="Helical" evidence="1">
    <location>
        <begin position="108"/>
        <end position="125"/>
    </location>
</feature>
<dbReference type="PANTHER" id="PTHR40078:SF1">
    <property type="entry name" value="INTEGRAL MEMBRANE PROTEIN"/>
    <property type="match status" value="1"/>
</dbReference>
<dbReference type="OrthoDB" id="154912at2"/>
<keyword evidence="1" id="KW-0472">Membrane</keyword>
<evidence type="ECO:0000256" key="1">
    <source>
        <dbReference type="SAM" id="Phobius"/>
    </source>
</evidence>
<evidence type="ECO:0000313" key="2">
    <source>
        <dbReference type="EMBL" id="SOC11606.1"/>
    </source>
</evidence>
<dbReference type="Proteomes" id="UP000219636">
    <property type="component" value="Unassembled WGS sequence"/>
</dbReference>
<organism evidence="2 3">
    <name type="scientific">Ureibacillus xyleni</name>
    <dbReference type="NCBI Taxonomy" id="614648"/>
    <lineage>
        <taxon>Bacteria</taxon>
        <taxon>Bacillati</taxon>
        <taxon>Bacillota</taxon>
        <taxon>Bacilli</taxon>
        <taxon>Bacillales</taxon>
        <taxon>Caryophanaceae</taxon>
        <taxon>Ureibacillus</taxon>
    </lineage>
</organism>
<dbReference type="Pfam" id="PF19700">
    <property type="entry name" value="DUF6198"/>
    <property type="match status" value="1"/>
</dbReference>